<reference evidence="3" key="1">
    <citation type="journal article" date="2023" name="Arch. Microbiol.">
        <title>Desulfoferula mesophilus gen. nov. sp. nov., a mesophilic sulfate-reducing bacterium isolated from a brackish lake sediment.</title>
        <authorList>
            <person name="Watanabe T."/>
            <person name="Yabe T."/>
            <person name="Tsuji J.M."/>
            <person name="Fukui M."/>
        </authorList>
    </citation>
    <scope>NUCLEOTIDE SEQUENCE [LARGE SCALE GENOMIC DNA]</scope>
    <source>
        <strain evidence="3">12FAK</strain>
    </source>
</reference>
<dbReference type="AlphaFoldDB" id="A0AAU9E9T2"/>
<evidence type="ECO:0000256" key="1">
    <source>
        <dbReference type="SAM" id="Phobius"/>
    </source>
</evidence>
<organism evidence="2 3">
    <name type="scientific">Desulfoferula mesophila</name>
    <dbReference type="NCBI Taxonomy" id="3058419"/>
    <lineage>
        <taxon>Bacteria</taxon>
        <taxon>Pseudomonadati</taxon>
        <taxon>Thermodesulfobacteriota</taxon>
        <taxon>Desulfarculia</taxon>
        <taxon>Desulfarculales</taxon>
        <taxon>Desulfarculaceae</taxon>
        <taxon>Desulfoferula</taxon>
    </lineage>
</organism>
<dbReference type="KEGG" id="dmp:FAK_04080"/>
<feature type="transmembrane region" description="Helical" evidence="1">
    <location>
        <begin position="51"/>
        <end position="70"/>
    </location>
</feature>
<keyword evidence="3" id="KW-1185">Reference proteome</keyword>
<keyword evidence="1" id="KW-0812">Transmembrane</keyword>
<keyword evidence="1" id="KW-1133">Transmembrane helix</keyword>
<accession>A0AAU9E9T2</accession>
<proteinExistence type="predicted"/>
<evidence type="ECO:0000313" key="2">
    <source>
        <dbReference type="EMBL" id="BEQ13342.1"/>
    </source>
</evidence>
<feature type="transmembrane region" description="Helical" evidence="1">
    <location>
        <begin position="7"/>
        <end position="31"/>
    </location>
</feature>
<evidence type="ECO:0000313" key="3">
    <source>
        <dbReference type="Proteomes" id="UP001366166"/>
    </source>
</evidence>
<name>A0AAU9E9T2_9BACT</name>
<dbReference type="EMBL" id="AP028679">
    <property type="protein sequence ID" value="BEQ13342.1"/>
    <property type="molecule type" value="Genomic_DNA"/>
</dbReference>
<protein>
    <submittedName>
        <fullName evidence="2">Uncharacterized protein</fullName>
    </submittedName>
</protein>
<dbReference type="Proteomes" id="UP001366166">
    <property type="component" value="Chromosome"/>
</dbReference>
<gene>
    <name evidence="2" type="ORF">FAK_04080</name>
</gene>
<sequence>MGKIDENLVMFLLLATATWIWSMVVFAGWRLRRRVRAGLPGPVVHDHLVQITLRGTALLLLASLAGLVALS</sequence>
<dbReference type="RefSeq" id="WP_338604969.1">
    <property type="nucleotide sequence ID" value="NZ_AP028679.1"/>
</dbReference>
<keyword evidence="1" id="KW-0472">Membrane</keyword>